<dbReference type="PANTHER" id="PTHR33516:SF2">
    <property type="entry name" value="LEXA REPRESSOR-RELATED"/>
    <property type="match status" value="1"/>
</dbReference>
<keyword evidence="9 13" id="KW-0238">DNA-binding</keyword>
<dbReference type="Proteomes" id="UP000683139">
    <property type="component" value="Unassembled WGS sequence"/>
</dbReference>
<comment type="subunit">
    <text evidence="2 13">Homodimer.</text>
</comment>
<dbReference type="SUPFAM" id="SSF51306">
    <property type="entry name" value="LexA/Signal peptidase"/>
    <property type="match status" value="1"/>
</dbReference>
<dbReference type="PANTHER" id="PTHR33516">
    <property type="entry name" value="LEXA REPRESSOR"/>
    <property type="match status" value="1"/>
</dbReference>
<dbReference type="InterPro" id="IPR006197">
    <property type="entry name" value="Peptidase_S24_LexA"/>
</dbReference>
<evidence type="ECO:0000256" key="9">
    <source>
        <dbReference type="ARBA" id="ARBA00023125"/>
    </source>
</evidence>
<keyword evidence="8 13" id="KW-0805">Transcription regulation</keyword>
<keyword evidence="11 13" id="KW-0234">DNA repair</keyword>
<dbReference type="HAMAP" id="MF_00015">
    <property type="entry name" value="LexA"/>
    <property type="match status" value="1"/>
</dbReference>
<dbReference type="GO" id="GO:0006281">
    <property type="term" value="P:DNA repair"/>
    <property type="evidence" value="ECO:0007669"/>
    <property type="project" value="UniProtKB-UniRule"/>
</dbReference>
<dbReference type="CDD" id="cd06529">
    <property type="entry name" value="S24_LexA-like"/>
    <property type="match status" value="1"/>
</dbReference>
<dbReference type="Pfam" id="PF01726">
    <property type="entry name" value="LexA_DNA_bind"/>
    <property type="match status" value="1"/>
</dbReference>
<dbReference type="CDD" id="cd00090">
    <property type="entry name" value="HTH_ARSR"/>
    <property type="match status" value="1"/>
</dbReference>
<proteinExistence type="inferred from homology"/>
<reference evidence="17" key="1">
    <citation type="submission" date="2021-03" db="EMBL/GenBank/DDBJ databases">
        <title>Antimicrobial resistance genes in bacteria isolated from Japanese honey, and their potential for conferring macrolide and lincosamide resistance in the American foulbrood pathogen Paenibacillus larvae.</title>
        <authorList>
            <person name="Okamoto M."/>
            <person name="Kumagai M."/>
            <person name="Kanamori H."/>
            <person name="Takamatsu D."/>
        </authorList>
    </citation>
    <scope>NUCLEOTIDE SEQUENCE</scope>
    <source>
        <strain evidence="17">J40TS1</strain>
    </source>
</reference>
<dbReference type="GO" id="GO:0004252">
    <property type="term" value="F:serine-type endopeptidase activity"/>
    <property type="evidence" value="ECO:0007669"/>
    <property type="project" value="UniProtKB-UniRule"/>
</dbReference>
<keyword evidence="3 13" id="KW-0678">Repressor</keyword>
<dbReference type="Gene3D" id="1.10.10.10">
    <property type="entry name" value="Winged helix-like DNA-binding domain superfamily/Winged helix DNA-binding domain"/>
    <property type="match status" value="1"/>
</dbReference>
<feature type="DNA-binding region" description="H-T-H motif" evidence="13">
    <location>
        <begin position="28"/>
        <end position="48"/>
    </location>
</feature>
<evidence type="ECO:0000313" key="17">
    <source>
        <dbReference type="EMBL" id="GIP14936.1"/>
    </source>
</evidence>
<dbReference type="AlphaFoldDB" id="A0A919YPC3"/>
<dbReference type="SUPFAM" id="SSF46785">
    <property type="entry name" value="Winged helix' DNA-binding domain"/>
    <property type="match status" value="1"/>
</dbReference>
<feature type="active site" description="For autocatalytic cleavage activity" evidence="13">
    <location>
        <position position="171"/>
    </location>
</feature>
<dbReference type="NCBIfam" id="TIGR00498">
    <property type="entry name" value="lexA"/>
    <property type="match status" value="1"/>
</dbReference>
<evidence type="ECO:0000256" key="7">
    <source>
        <dbReference type="ARBA" id="ARBA00022813"/>
    </source>
</evidence>
<keyword evidence="12 13" id="KW-0742">SOS response</keyword>
<dbReference type="FunFam" id="2.10.109.10:FF:000001">
    <property type="entry name" value="LexA repressor"/>
    <property type="match status" value="1"/>
</dbReference>
<evidence type="ECO:0000256" key="8">
    <source>
        <dbReference type="ARBA" id="ARBA00023015"/>
    </source>
</evidence>
<dbReference type="InterPro" id="IPR036286">
    <property type="entry name" value="LexA/Signal_pep-like_sf"/>
</dbReference>
<keyword evidence="5 13" id="KW-0227">DNA damage</keyword>
<evidence type="ECO:0000256" key="11">
    <source>
        <dbReference type="ARBA" id="ARBA00023204"/>
    </source>
</evidence>
<organism evidence="17 18">
    <name type="scientific">Paenibacillus montaniterrae</name>
    <dbReference type="NCBI Taxonomy" id="429341"/>
    <lineage>
        <taxon>Bacteria</taxon>
        <taxon>Bacillati</taxon>
        <taxon>Bacillota</taxon>
        <taxon>Bacilli</taxon>
        <taxon>Bacillales</taxon>
        <taxon>Paenibacillaceae</taxon>
        <taxon>Paenibacillus</taxon>
    </lineage>
</organism>
<dbReference type="InterPro" id="IPR006199">
    <property type="entry name" value="LexA_DNA-bd_dom"/>
</dbReference>
<evidence type="ECO:0000256" key="10">
    <source>
        <dbReference type="ARBA" id="ARBA00023163"/>
    </source>
</evidence>
<evidence type="ECO:0000256" key="1">
    <source>
        <dbReference type="ARBA" id="ARBA00007484"/>
    </source>
</evidence>
<keyword evidence="6 13" id="KW-0378">Hydrolase</keyword>
<dbReference type="GO" id="GO:0006260">
    <property type="term" value="P:DNA replication"/>
    <property type="evidence" value="ECO:0007669"/>
    <property type="project" value="UniProtKB-UniRule"/>
</dbReference>
<dbReference type="GO" id="GO:0006508">
    <property type="term" value="P:proteolysis"/>
    <property type="evidence" value="ECO:0007669"/>
    <property type="project" value="InterPro"/>
</dbReference>
<dbReference type="InterPro" id="IPR006200">
    <property type="entry name" value="LexA"/>
</dbReference>
<protein>
    <recommendedName>
        <fullName evidence="13">LexA repressor</fullName>
        <ecNumber evidence="13">3.4.21.88</ecNumber>
    </recommendedName>
</protein>
<dbReference type="GO" id="GO:0003677">
    <property type="term" value="F:DNA binding"/>
    <property type="evidence" value="ECO:0007669"/>
    <property type="project" value="UniProtKB-UniRule"/>
</dbReference>
<dbReference type="InterPro" id="IPR015927">
    <property type="entry name" value="Peptidase_S24_S26A/B/C"/>
</dbReference>
<dbReference type="Pfam" id="PF00717">
    <property type="entry name" value="Peptidase_S24"/>
    <property type="match status" value="1"/>
</dbReference>
<comment type="function">
    <text evidence="13">Represses a number of genes involved in the response to DNA damage (SOS response), including recA and lexA. In the presence of single-stranded DNA, RecA interacts with LexA causing an autocatalytic cleavage which disrupts the DNA-binding part of LexA, leading to derepression of the SOS regulon and eventually DNA repair.</text>
</comment>
<keyword evidence="18" id="KW-1185">Reference proteome</keyword>
<evidence type="ECO:0000256" key="14">
    <source>
        <dbReference type="RuleBase" id="RU003991"/>
    </source>
</evidence>
<dbReference type="EC" id="3.4.21.88" evidence="13"/>
<evidence type="ECO:0000259" key="16">
    <source>
        <dbReference type="Pfam" id="PF01726"/>
    </source>
</evidence>
<name>A0A919YPC3_9BACL</name>
<dbReference type="InterPro" id="IPR036388">
    <property type="entry name" value="WH-like_DNA-bd_sf"/>
</dbReference>
<accession>A0A919YPC3</accession>
<evidence type="ECO:0000256" key="2">
    <source>
        <dbReference type="ARBA" id="ARBA00011738"/>
    </source>
</evidence>
<dbReference type="FunFam" id="1.10.10.10:FF:000009">
    <property type="entry name" value="LexA repressor"/>
    <property type="match status" value="1"/>
</dbReference>
<comment type="caution">
    <text evidence="17">The sequence shown here is derived from an EMBL/GenBank/DDBJ whole genome shotgun (WGS) entry which is preliminary data.</text>
</comment>
<feature type="domain" description="Peptidase S24/S26A/S26B/S26C" evidence="15">
    <location>
        <begin position="91"/>
        <end position="204"/>
    </location>
</feature>
<dbReference type="RefSeq" id="WP_213513114.1">
    <property type="nucleotide sequence ID" value="NZ_BOSE01000001.1"/>
</dbReference>
<feature type="site" description="Cleavage; by autolysis" evidence="13">
    <location>
        <begin position="98"/>
        <end position="99"/>
    </location>
</feature>
<evidence type="ECO:0000256" key="3">
    <source>
        <dbReference type="ARBA" id="ARBA00022491"/>
    </source>
</evidence>
<evidence type="ECO:0000256" key="13">
    <source>
        <dbReference type="HAMAP-Rule" id="MF_00015"/>
    </source>
</evidence>
<keyword evidence="4 13" id="KW-0235">DNA replication</keyword>
<dbReference type="InterPro" id="IPR011991">
    <property type="entry name" value="ArsR-like_HTH"/>
</dbReference>
<feature type="active site" description="For autocatalytic cleavage activity" evidence="13">
    <location>
        <position position="133"/>
    </location>
</feature>
<evidence type="ECO:0000313" key="18">
    <source>
        <dbReference type="Proteomes" id="UP000683139"/>
    </source>
</evidence>
<evidence type="ECO:0000259" key="15">
    <source>
        <dbReference type="Pfam" id="PF00717"/>
    </source>
</evidence>
<dbReference type="InterPro" id="IPR036390">
    <property type="entry name" value="WH_DNA-bd_sf"/>
</dbReference>
<evidence type="ECO:0000256" key="5">
    <source>
        <dbReference type="ARBA" id="ARBA00022763"/>
    </source>
</evidence>
<dbReference type="Gene3D" id="2.10.109.10">
    <property type="entry name" value="Umud Fragment, subunit A"/>
    <property type="match status" value="1"/>
</dbReference>
<sequence length="211" mass="23689">MNKLSKRQLEILNFIKQEVKEKGYPPSVREIAEAVGLLSSSTVHGHLDRLEKKGFIRRDPTKPRAIEILDQDDVFPDPSDNVIPFPVKHIPIIGKVTAGIPITATENIEDYFPLSSHFIGEHNVFVLNVVGDSMIEAGIHNGDLVIVRQQQTAHNGDIVVAMTEDDEATVKTFYREKDHIRLQPENASMEPIILKNVTILGKVIGLFRDMH</sequence>
<feature type="domain" description="LexA repressor DNA-binding" evidence="16">
    <location>
        <begin position="1"/>
        <end position="65"/>
    </location>
</feature>
<keyword evidence="10 13" id="KW-0804">Transcription</keyword>
<evidence type="ECO:0000256" key="6">
    <source>
        <dbReference type="ARBA" id="ARBA00022801"/>
    </source>
</evidence>
<dbReference type="InterPro" id="IPR050077">
    <property type="entry name" value="LexA_repressor"/>
</dbReference>
<keyword evidence="7 13" id="KW-0068">Autocatalytic cleavage</keyword>
<gene>
    <name evidence="13 17" type="primary">lexA</name>
    <name evidence="17" type="ORF">J40TS1_05780</name>
</gene>
<comment type="catalytic activity">
    <reaction evidence="13">
        <text>Hydrolysis of Ala-|-Gly bond in repressor LexA.</text>
        <dbReference type="EC" id="3.4.21.88"/>
    </reaction>
</comment>
<evidence type="ECO:0000256" key="12">
    <source>
        <dbReference type="ARBA" id="ARBA00023236"/>
    </source>
</evidence>
<dbReference type="GO" id="GO:0045892">
    <property type="term" value="P:negative regulation of DNA-templated transcription"/>
    <property type="evidence" value="ECO:0007669"/>
    <property type="project" value="UniProtKB-UniRule"/>
</dbReference>
<comment type="similarity">
    <text evidence="1 13 14">Belongs to the peptidase S24 family.</text>
</comment>
<dbReference type="EMBL" id="BOSE01000001">
    <property type="protein sequence ID" value="GIP14936.1"/>
    <property type="molecule type" value="Genomic_DNA"/>
</dbReference>
<dbReference type="InterPro" id="IPR039418">
    <property type="entry name" value="LexA-like"/>
</dbReference>
<dbReference type="PRINTS" id="PR00726">
    <property type="entry name" value="LEXASERPTASE"/>
</dbReference>
<dbReference type="GO" id="GO:0009432">
    <property type="term" value="P:SOS response"/>
    <property type="evidence" value="ECO:0007669"/>
    <property type="project" value="UniProtKB-UniRule"/>
</dbReference>
<evidence type="ECO:0000256" key="4">
    <source>
        <dbReference type="ARBA" id="ARBA00022705"/>
    </source>
</evidence>